<accession>A0A4C1V523</accession>
<feature type="compositionally biased region" description="Basic and acidic residues" evidence="1">
    <location>
        <begin position="1"/>
        <end position="11"/>
    </location>
</feature>
<dbReference type="Proteomes" id="UP000299102">
    <property type="component" value="Unassembled WGS sequence"/>
</dbReference>
<dbReference type="AlphaFoldDB" id="A0A4C1V523"/>
<feature type="compositionally biased region" description="Basic and acidic residues" evidence="1">
    <location>
        <begin position="32"/>
        <end position="42"/>
    </location>
</feature>
<name>A0A4C1V523_EUMVA</name>
<evidence type="ECO:0000313" key="3">
    <source>
        <dbReference type="Proteomes" id="UP000299102"/>
    </source>
</evidence>
<sequence length="99" mass="11054">MTSERTTRPEQFRSPGRQFSAGAGGSIPISECYDKSSLERTRQQTRATSGERLAPGARPARRAAPRTLHLTLPAHSLQRRHVDEQGFRYVAVTLYEGTK</sequence>
<protein>
    <submittedName>
        <fullName evidence="2">Uncharacterized protein</fullName>
    </submittedName>
</protein>
<evidence type="ECO:0000313" key="2">
    <source>
        <dbReference type="EMBL" id="GBP33382.1"/>
    </source>
</evidence>
<feature type="region of interest" description="Disordered" evidence="1">
    <location>
        <begin position="1"/>
        <end position="66"/>
    </location>
</feature>
<organism evidence="2 3">
    <name type="scientific">Eumeta variegata</name>
    <name type="common">Bagworm moth</name>
    <name type="synonym">Eumeta japonica</name>
    <dbReference type="NCBI Taxonomy" id="151549"/>
    <lineage>
        <taxon>Eukaryota</taxon>
        <taxon>Metazoa</taxon>
        <taxon>Ecdysozoa</taxon>
        <taxon>Arthropoda</taxon>
        <taxon>Hexapoda</taxon>
        <taxon>Insecta</taxon>
        <taxon>Pterygota</taxon>
        <taxon>Neoptera</taxon>
        <taxon>Endopterygota</taxon>
        <taxon>Lepidoptera</taxon>
        <taxon>Glossata</taxon>
        <taxon>Ditrysia</taxon>
        <taxon>Tineoidea</taxon>
        <taxon>Psychidae</taxon>
        <taxon>Oiketicinae</taxon>
        <taxon>Eumeta</taxon>
    </lineage>
</organism>
<proteinExistence type="predicted"/>
<evidence type="ECO:0000256" key="1">
    <source>
        <dbReference type="SAM" id="MobiDB-lite"/>
    </source>
</evidence>
<reference evidence="2 3" key="1">
    <citation type="journal article" date="2019" name="Commun. Biol.">
        <title>The bagworm genome reveals a unique fibroin gene that provides high tensile strength.</title>
        <authorList>
            <person name="Kono N."/>
            <person name="Nakamura H."/>
            <person name="Ohtoshi R."/>
            <person name="Tomita M."/>
            <person name="Numata K."/>
            <person name="Arakawa K."/>
        </authorList>
    </citation>
    <scope>NUCLEOTIDE SEQUENCE [LARGE SCALE GENOMIC DNA]</scope>
</reference>
<keyword evidence="3" id="KW-1185">Reference proteome</keyword>
<dbReference type="EMBL" id="BGZK01000273">
    <property type="protein sequence ID" value="GBP33382.1"/>
    <property type="molecule type" value="Genomic_DNA"/>
</dbReference>
<comment type="caution">
    <text evidence="2">The sequence shown here is derived from an EMBL/GenBank/DDBJ whole genome shotgun (WGS) entry which is preliminary data.</text>
</comment>
<gene>
    <name evidence="2" type="ORF">EVAR_6730_1</name>
</gene>